<sequence length="270" mass="30019">MGFWDHAEALRGVLLRMAAVIVVLTVGLFAAMPHIFDSVILAPCRGDFILYRWLDSISATSLMPGGSGGDFEVHLINIRLASQFFIHMSTSFWLAVVLACPICVWLLWGFIAPGLYEEEKRGARGAFLAGNLMFFLGVATGYFLVFPLTLRFLADYQLSALIPNQISLDSYMDNFMMLILVMGIVFELPLVAWLLGKAGIVSRGLFNRYRRHAVVALLVAAAVITPTGDPFTLMVVFLPLYLLWELSALTLPSKRSFKKEKSETETISNL</sequence>
<feature type="transmembrane region" description="Helical" evidence="5">
    <location>
        <begin position="92"/>
        <end position="116"/>
    </location>
</feature>
<keyword evidence="4 5" id="KW-0472">Membrane</keyword>
<dbReference type="Pfam" id="PF00902">
    <property type="entry name" value="TatC"/>
    <property type="match status" value="1"/>
</dbReference>
<dbReference type="EMBL" id="PUEC01000003">
    <property type="protein sequence ID" value="PWB03940.1"/>
    <property type="molecule type" value="Genomic_DNA"/>
</dbReference>
<proteinExistence type="inferred from homology"/>
<keyword evidence="5" id="KW-0813">Transport</keyword>
<dbReference type="Proteomes" id="UP000244905">
    <property type="component" value="Unassembled WGS sequence"/>
</dbReference>
<evidence type="ECO:0000256" key="2">
    <source>
        <dbReference type="ARBA" id="ARBA00022692"/>
    </source>
</evidence>
<reference evidence="7" key="1">
    <citation type="submission" date="2018-02" db="EMBL/GenBank/DDBJ databases">
        <authorList>
            <person name="Clavel T."/>
            <person name="Strowig T."/>
        </authorList>
    </citation>
    <scope>NUCLEOTIDE SEQUENCE [LARGE SCALE GENOMIC DNA]</scope>
    <source>
        <strain evidence="7">DSM 103720</strain>
    </source>
</reference>
<keyword evidence="5" id="KW-0811">Translocation</keyword>
<dbReference type="GO" id="GO:0009977">
    <property type="term" value="F:proton motive force dependent protein transmembrane transporter activity"/>
    <property type="evidence" value="ECO:0007669"/>
    <property type="project" value="TreeGrafter"/>
</dbReference>
<keyword evidence="3 5" id="KW-1133">Transmembrane helix</keyword>
<keyword evidence="7" id="KW-1185">Reference proteome</keyword>
<dbReference type="HAMAP" id="MF_00902">
    <property type="entry name" value="TatC"/>
    <property type="match status" value="1"/>
</dbReference>
<dbReference type="PANTHER" id="PTHR30371:SF0">
    <property type="entry name" value="SEC-INDEPENDENT PROTEIN TRANSLOCASE PROTEIN TATC, CHLOROPLASTIC-RELATED"/>
    <property type="match status" value="1"/>
</dbReference>
<keyword evidence="2 5" id="KW-0812">Transmembrane</keyword>
<keyword evidence="5" id="KW-1003">Cell membrane</keyword>
<feature type="transmembrane region" description="Helical" evidence="5">
    <location>
        <begin position="12"/>
        <end position="32"/>
    </location>
</feature>
<keyword evidence="5" id="KW-0653">Protein transport</keyword>
<dbReference type="GO" id="GO:0033281">
    <property type="term" value="C:TAT protein transport complex"/>
    <property type="evidence" value="ECO:0007669"/>
    <property type="project" value="UniProtKB-UniRule"/>
</dbReference>
<comment type="caution">
    <text evidence="6">The sequence shown here is derived from an EMBL/GenBank/DDBJ whole genome shotgun (WGS) entry which is preliminary data.</text>
</comment>
<dbReference type="GO" id="GO:0043953">
    <property type="term" value="P:protein transport by the Tat complex"/>
    <property type="evidence" value="ECO:0007669"/>
    <property type="project" value="UniProtKB-UniRule"/>
</dbReference>
<evidence type="ECO:0000256" key="4">
    <source>
        <dbReference type="ARBA" id="ARBA00023136"/>
    </source>
</evidence>
<comment type="caution">
    <text evidence="5">Lacks conserved residue(s) required for the propagation of feature annotation.</text>
</comment>
<evidence type="ECO:0000313" key="7">
    <source>
        <dbReference type="Proteomes" id="UP000244905"/>
    </source>
</evidence>
<gene>
    <name evidence="5 6" type="primary">tatC</name>
    <name evidence="6" type="ORF">C5O23_02000</name>
</gene>
<dbReference type="GeneID" id="82525122"/>
<evidence type="ECO:0000313" key="6">
    <source>
        <dbReference type="EMBL" id="PWB03940.1"/>
    </source>
</evidence>
<dbReference type="AlphaFoldDB" id="A0A2V1IRC2"/>
<dbReference type="PRINTS" id="PR01840">
    <property type="entry name" value="TATCFAMILY"/>
</dbReference>
<evidence type="ECO:0000256" key="3">
    <source>
        <dbReference type="ARBA" id="ARBA00022989"/>
    </source>
</evidence>
<name>A0A2V1IRC2_9BACT</name>
<evidence type="ECO:0000256" key="5">
    <source>
        <dbReference type="HAMAP-Rule" id="MF_00902"/>
    </source>
</evidence>
<dbReference type="GO" id="GO:0065002">
    <property type="term" value="P:intracellular protein transmembrane transport"/>
    <property type="evidence" value="ECO:0007669"/>
    <property type="project" value="TreeGrafter"/>
</dbReference>
<comment type="function">
    <text evidence="5">Part of the twin-arginine translocation (Tat) system that transports large folded proteins containing a characteristic twin-arginine motif in their signal peptide across membranes.</text>
</comment>
<dbReference type="InterPro" id="IPR002033">
    <property type="entry name" value="TatC"/>
</dbReference>
<feature type="transmembrane region" description="Helical" evidence="5">
    <location>
        <begin position="174"/>
        <end position="196"/>
    </location>
</feature>
<dbReference type="RefSeq" id="WP_107031284.1">
    <property type="nucleotide sequence ID" value="NZ_CAPDHO010000001.1"/>
</dbReference>
<comment type="subcellular location">
    <subcellularLocation>
        <location evidence="5">Cell membrane</location>
        <topology evidence="5">Multi-pass membrane protein</topology>
    </subcellularLocation>
    <subcellularLocation>
        <location evidence="1">Membrane</location>
        <topology evidence="1">Multi-pass membrane protein</topology>
    </subcellularLocation>
</comment>
<protein>
    <recommendedName>
        <fullName evidence="5">Sec-independent protein translocase protein TatC</fullName>
    </recommendedName>
</protein>
<organism evidence="6 7">
    <name type="scientific">Duncaniella muris</name>
    <dbReference type="NCBI Taxonomy" id="2094150"/>
    <lineage>
        <taxon>Bacteria</taxon>
        <taxon>Pseudomonadati</taxon>
        <taxon>Bacteroidota</taxon>
        <taxon>Bacteroidia</taxon>
        <taxon>Bacteroidales</taxon>
        <taxon>Muribaculaceae</taxon>
        <taxon>Duncaniella</taxon>
    </lineage>
</organism>
<feature type="transmembrane region" description="Helical" evidence="5">
    <location>
        <begin position="128"/>
        <end position="154"/>
    </location>
</feature>
<dbReference type="NCBIfam" id="TIGR00945">
    <property type="entry name" value="tatC"/>
    <property type="match status" value="1"/>
</dbReference>
<comment type="similarity">
    <text evidence="5">Belongs to the TatC family.</text>
</comment>
<accession>A0A2V1IRC2</accession>
<dbReference type="PANTHER" id="PTHR30371">
    <property type="entry name" value="SEC-INDEPENDENT PROTEIN TRANSLOCASE PROTEIN TATC"/>
    <property type="match status" value="1"/>
</dbReference>
<comment type="subunit">
    <text evidence="5">Forms a complex with TatA.</text>
</comment>
<evidence type="ECO:0000256" key="1">
    <source>
        <dbReference type="ARBA" id="ARBA00004141"/>
    </source>
</evidence>